<dbReference type="InterPro" id="IPR012291">
    <property type="entry name" value="CBM2_carb-bd_dom_sf"/>
</dbReference>
<evidence type="ECO:0000256" key="10">
    <source>
        <dbReference type="SAM" id="MobiDB-lite"/>
    </source>
</evidence>
<evidence type="ECO:0000256" key="3">
    <source>
        <dbReference type="ARBA" id="ARBA00022801"/>
    </source>
</evidence>
<gene>
    <name evidence="14" type="ORF">DPMN_047834</name>
</gene>
<accession>A0A9D4I3F6</accession>
<dbReference type="EMBL" id="JAIWYP010000011">
    <property type="protein sequence ID" value="KAH3741116.1"/>
    <property type="molecule type" value="Genomic_DNA"/>
</dbReference>
<evidence type="ECO:0000313" key="14">
    <source>
        <dbReference type="EMBL" id="KAH3741116.1"/>
    </source>
</evidence>
<dbReference type="GO" id="GO:0008810">
    <property type="term" value="F:cellulase activity"/>
    <property type="evidence" value="ECO:0007669"/>
    <property type="project" value="UniProtKB-EC"/>
</dbReference>
<dbReference type="PANTHER" id="PTHR22298">
    <property type="entry name" value="ENDO-1,4-BETA-GLUCANASE"/>
    <property type="match status" value="1"/>
</dbReference>
<protein>
    <recommendedName>
        <fullName evidence="9">Endoglucanase</fullName>
        <ecNumber evidence="9">3.2.1.4</ecNumber>
    </recommendedName>
</protein>
<evidence type="ECO:0000256" key="1">
    <source>
        <dbReference type="ARBA" id="ARBA00000966"/>
    </source>
</evidence>
<keyword evidence="4 9" id="KW-0136">Cellulose degradation</keyword>
<dbReference type="InterPro" id="IPR008928">
    <property type="entry name" value="6-hairpin_glycosidase_sf"/>
</dbReference>
<feature type="active site" evidence="8">
    <location>
        <position position="559"/>
    </location>
</feature>
<dbReference type="InterPro" id="IPR008965">
    <property type="entry name" value="CBM2/CBM3_carb-bd_dom_sf"/>
</dbReference>
<dbReference type="GO" id="GO:0030245">
    <property type="term" value="P:cellulose catabolic process"/>
    <property type="evidence" value="ECO:0007669"/>
    <property type="project" value="UniProtKB-KW"/>
</dbReference>
<dbReference type="OrthoDB" id="10257085at2759"/>
<organism evidence="14 15">
    <name type="scientific">Dreissena polymorpha</name>
    <name type="common">Zebra mussel</name>
    <name type="synonym">Mytilus polymorpha</name>
    <dbReference type="NCBI Taxonomy" id="45954"/>
    <lineage>
        <taxon>Eukaryota</taxon>
        <taxon>Metazoa</taxon>
        <taxon>Spiralia</taxon>
        <taxon>Lophotrochozoa</taxon>
        <taxon>Mollusca</taxon>
        <taxon>Bivalvia</taxon>
        <taxon>Autobranchia</taxon>
        <taxon>Heteroconchia</taxon>
        <taxon>Euheterodonta</taxon>
        <taxon>Imparidentia</taxon>
        <taxon>Neoheterodontei</taxon>
        <taxon>Myida</taxon>
        <taxon>Dreissenoidea</taxon>
        <taxon>Dreissenidae</taxon>
        <taxon>Dreissena</taxon>
    </lineage>
</organism>
<feature type="region of interest" description="Disordered" evidence="10">
    <location>
        <begin position="508"/>
        <end position="547"/>
    </location>
</feature>
<dbReference type="InterPro" id="IPR033126">
    <property type="entry name" value="Glyco_hydro_9_Asp/Glu_AS"/>
</dbReference>
<dbReference type="Proteomes" id="UP000828390">
    <property type="component" value="Unassembled WGS sequence"/>
</dbReference>
<dbReference type="Pfam" id="PF00553">
    <property type="entry name" value="CBM_2"/>
    <property type="match status" value="1"/>
</dbReference>
<feature type="domain" description="CBM2" evidence="12">
    <location>
        <begin position="16"/>
        <end position="110"/>
    </location>
</feature>
<evidence type="ECO:0000256" key="8">
    <source>
        <dbReference type="PROSITE-ProRule" id="PRU10060"/>
    </source>
</evidence>
<dbReference type="InterPro" id="IPR012341">
    <property type="entry name" value="6hp_glycosidase-like_sf"/>
</dbReference>
<dbReference type="SUPFAM" id="SSF48208">
    <property type="entry name" value="Six-hairpin glycosidases"/>
    <property type="match status" value="1"/>
</dbReference>
<feature type="signal peptide" evidence="11">
    <location>
        <begin position="1"/>
        <end position="15"/>
    </location>
</feature>
<keyword evidence="6 8" id="KW-0326">Glycosidase</keyword>
<feature type="compositionally biased region" description="Polar residues" evidence="10">
    <location>
        <begin position="514"/>
        <end position="529"/>
    </location>
</feature>
<sequence length="592" mass="63856">MCLLLLLGILASGWAADITITQSWNGGFKGYVKLNPSQALHGWKVHLVFDRPVDNIEVWNAEVESHTATEWVVHNINSNGDINPGADYLLEFVVRAAGEQPSHGTFFIEGDGNSGSGSGSGTGSGNGVDSTPTQPPSSGGGNNTGGSAMKYNYGDALGLSILFFDAQRSGRLPQNNPIPWRGDSAVNDGDNGHDLSGGWYDAGDHVKFNLPMSFSSWVLNYGFLKFTDAYISAGIKDMMCDMVKWPLDYFKKCWIPEKQTLYVQVGDGYADHGFWGRPENMHMARPAYKVNTACRGSDVAGNTVSAMASGYLIFKDICEDAAFADSLLEAAKSLYTFAKNNRGKYTDCVTQAKDFYGSTGDADELSAAAIWLHKATGDTGYLQDAKSFYPAGTAWGFNWNDADVGAALLLHEVTKDGKYRNDIDSFLHSYMPGGSVPMTPCGLSFRNEWGPNRHAANAAFVAAVAAADGLSPDEFKKYAMSQINYILGDNKLHISYEIGFGNRYPKKPHHRGSSCPTNTNNCDGNSGADNPNVLKGGLVGGPDQGDNYDDRRDDYVKNEVACDYNAGFQGALAGLYHFSVNNALPPAPSAKC</sequence>
<dbReference type="SUPFAM" id="SSF49384">
    <property type="entry name" value="Carbohydrate-binding domain"/>
    <property type="match status" value="1"/>
</dbReference>
<evidence type="ECO:0000256" key="9">
    <source>
        <dbReference type="RuleBase" id="RU361166"/>
    </source>
</evidence>
<keyword evidence="11" id="KW-0732">Signal</keyword>
<dbReference type="PROSITE" id="PS00698">
    <property type="entry name" value="GH9_3"/>
    <property type="match status" value="1"/>
</dbReference>
<evidence type="ECO:0000256" key="6">
    <source>
        <dbReference type="ARBA" id="ARBA00023295"/>
    </source>
</evidence>
<comment type="similarity">
    <text evidence="2 8 9">Belongs to the glycosyl hydrolase 9 (cellulase E) family.</text>
</comment>
<comment type="caution">
    <text evidence="14">The sequence shown here is derived from an EMBL/GenBank/DDBJ whole genome shotgun (WGS) entry which is preliminary data.</text>
</comment>
<dbReference type="InterPro" id="IPR001701">
    <property type="entry name" value="Glyco_hydro_9"/>
</dbReference>
<feature type="compositionally biased region" description="Gly residues" evidence="10">
    <location>
        <begin position="112"/>
        <end position="126"/>
    </location>
</feature>
<keyword evidence="15" id="KW-1185">Reference proteome</keyword>
<feature type="active site" evidence="8">
    <location>
        <position position="550"/>
    </location>
</feature>
<dbReference type="Gene3D" id="1.50.10.10">
    <property type="match status" value="1"/>
</dbReference>
<dbReference type="AlphaFoldDB" id="A0A9D4I3F6"/>
<dbReference type="GO" id="GO:0030247">
    <property type="term" value="F:polysaccharide binding"/>
    <property type="evidence" value="ECO:0007669"/>
    <property type="project" value="InterPro"/>
</dbReference>
<evidence type="ECO:0000256" key="5">
    <source>
        <dbReference type="ARBA" id="ARBA00023277"/>
    </source>
</evidence>
<dbReference type="EC" id="3.2.1.4" evidence="9"/>
<dbReference type="Pfam" id="PF00759">
    <property type="entry name" value="Glyco_hydro_9"/>
    <property type="match status" value="1"/>
</dbReference>
<evidence type="ECO:0000313" key="15">
    <source>
        <dbReference type="Proteomes" id="UP000828390"/>
    </source>
</evidence>
<evidence type="ECO:0000256" key="2">
    <source>
        <dbReference type="ARBA" id="ARBA00007072"/>
    </source>
</evidence>
<comment type="catalytic activity">
    <reaction evidence="1 9">
        <text>Endohydrolysis of (1-&gt;4)-beta-D-glucosidic linkages in cellulose, lichenin and cereal beta-D-glucans.</text>
        <dbReference type="EC" id="3.2.1.4"/>
    </reaction>
</comment>
<dbReference type="InterPro" id="IPR001919">
    <property type="entry name" value="CBD2"/>
</dbReference>
<feature type="region of interest" description="Disordered" evidence="10">
    <location>
        <begin position="104"/>
        <end position="146"/>
    </location>
</feature>
<evidence type="ECO:0000259" key="13">
    <source>
        <dbReference type="Pfam" id="PF00759"/>
    </source>
</evidence>
<evidence type="ECO:0000256" key="4">
    <source>
        <dbReference type="ARBA" id="ARBA00023001"/>
    </source>
</evidence>
<feature type="chain" id="PRO_5038516847" description="Endoglucanase" evidence="11">
    <location>
        <begin position="16"/>
        <end position="592"/>
    </location>
</feature>
<reference evidence="14" key="2">
    <citation type="submission" date="2020-11" db="EMBL/GenBank/DDBJ databases">
        <authorList>
            <person name="McCartney M.A."/>
            <person name="Auch B."/>
            <person name="Kono T."/>
            <person name="Mallez S."/>
            <person name="Becker A."/>
            <person name="Gohl D.M."/>
            <person name="Silverstein K.A.T."/>
            <person name="Koren S."/>
            <person name="Bechman K.B."/>
            <person name="Herman A."/>
            <person name="Abrahante J.E."/>
            <person name="Garbe J."/>
        </authorList>
    </citation>
    <scope>NUCLEOTIDE SEQUENCE</scope>
    <source>
        <strain evidence="14">Duluth1</strain>
        <tissue evidence="14">Whole animal</tissue>
    </source>
</reference>
<keyword evidence="3 8" id="KW-0378">Hydrolase</keyword>
<keyword evidence="7 8" id="KW-0624">Polysaccharide degradation</keyword>
<reference evidence="14" key="1">
    <citation type="journal article" date="2019" name="bioRxiv">
        <title>The Genome of the Zebra Mussel, Dreissena polymorpha: A Resource for Invasive Species Research.</title>
        <authorList>
            <person name="McCartney M.A."/>
            <person name="Auch B."/>
            <person name="Kono T."/>
            <person name="Mallez S."/>
            <person name="Zhang Y."/>
            <person name="Obille A."/>
            <person name="Becker A."/>
            <person name="Abrahante J.E."/>
            <person name="Garbe J."/>
            <person name="Badalamenti J.P."/>
            <person name="Herman A."/>
            <person name="Mangelson H."/>
            <person name="Liachko I."/>
            <person name="Sullivan S."/>
            <person name="Sone E.D."/>
            <person name="Koren S."/>
            <person name="Silverstein K.A.T."/>
            <person name="Beckman K.B."/>
            <person name="Gohl D.M."/>
        </authorList>
    </citation>
    <scope>NUCLEOTIDE SEQUENCE</scope>
    <source>
        <strain evidence="14">Duluth1</strain>
        <tissue evidence="14">Whole animal</tissue>
    </source>
</reference>
<evidence type="ECO:0000256" key="11">
    <source>
        <dbReference type="SAM" id="SignalP"/>
    </source>
</evidence>
<evidence type="ECO:0000259" key="12">
    <source>
        <dbReference type="Pfam" id="PF00553"/>
    </source>
</evidence>
<evidence type="ECO:0000256" key="7">
    <source>
        <dbReference type="ARBA" id="ARBA00023326"/>
    </source>
</evidence>
<proteinExistence type="inferred from homology"/>
<feature type="domain" description="Glycoside hydrolase family 9" evidence="13">
    <location>
        <begin position="153"/>
        <end position="572"/>
    </location>
</feature>
<name>A0A9D4I3F6_DREPO</name>
<keyword evidence="5 8" id="KW-0119">Carbohydrate metabolism</keyword>
<dbReference type="Gene3D" id="2.60.40.290">
    <property type="match status" value="1"/>
</dbReference>